<evidence type="ECO:0000256" key="1">
    <source>
        <dbReference type="SAM" id="SignalP"/>
    </source>
</evidence>
<dbReference type="EMBL" id="BOPG01000107">
    <property type="protein sequence ID" value="GIJ64084.1"/>
    <property type="molecule type" value="Genomic_DNA"/>
</dbReference>
<keyword evidence="3" id="KW-1185">Reference proteome</keyword>
<dbReference type="Proteomes" id="UP000612585">
    <property type="component" value="Unassembled WGS sequence"/>
</dbReference>
<feature type="chain" id="PRO_5038842486" evidence="1">
    <location>
        <begin position="33"/>
        <end position="177"/>
    </location>
</feature>
<proteinExistence type="predicted"/>
<organism evidence="2 3">
    <name type="scientific">Virgisporangium aurantiacum</name>
    <dbReference type="NCBI Taxonomy" id="175570"/>
    <lineage>
        <taxon>Bacteria</taxon>
        <taxon>Bacillati</taxon>
        <taxon>Actinomycetota</taxon>
        <taxon>Actinomycetes</taxon>
        <taxon>Micromonosporales</taxon>
        <taxon>Micromonosporaceae</taxon>
        <taxon>Virgisporangium</taxon>
    </lineage>
</organism>
<accession>A0A8J3ZH46</accession>
<sequence length="177" mass="18464">MMSETRVRRLRTTVVMLGAVVAGLIFPAPVSASTAAAAQDTVVQQPFAADSGDACPHGRTKGLLGWHLPPLGGGPVVADVTGILVDQPVSGDVSTPECADDFRFSTVTFTAIAGARVVDTESARVDNGTVRFAFRLAAVTATPIDLVVVQVCRVNLDPAPFTFCGPKQQYRAPIAIS</sequence>
<name>A0A8J3ZH46_9ACTN</name>
<protein>
    <submittedName>
        <fullName evidence="2">Uncharacterized protein</fullName>
    </submittedName>
</protein>
<comment type="caution">
    <text evidence="2">The sequence shown here is derived from an EMBL/GenBank/DDBJ whole genome shotgun (WGS) entry which is preliminary data.</text>
</comment>
<gene>
    <name evidence="2" type="ORF">Vau01_116000</name>
</gene>
<keyword evidence="1" id="KW-0732">Signal</keyword>
<evidence type="ECO:0000313" key="2">
    <source>
        <dbReference type="EMBL" id="GIJ64084.1"/>
    </source>
</evidence>
<evidence type="ECO:0000313" key="3">
    <source>
        <dbReference type="Proteomes" id="UP000612585"/>
    </source>
</evidence>
<reference evidence="2" key="1">
    <citation type="submission" date="2021-01" db="EMBL/GenBank/DDBJ databases">
        <title>Whole genome shotgun sequence of Virgisporangium aurantiacum NBRC 16421.</title>
        <authorList>
            <person name="Komaki H."/>
            <person name="Tamura T."/>
        </authorList>
    </citation>
    <scope>NUCLEOTIDE SEQUENCE</scope>
    <source>
        <strain evidence="2">NBRC 16421</strain>
    </source>
</reference>
<feature type="signal peptide" evidence="1">
    <location>
        <begin position="1"/>
        <end position="32"/>
    </location>
</feature>
<dbReference type="AlphaFoldDB" id="A0A8J3ZH46"/>